<feature type="transmembrane region" description="Helical" evidence="1">
    <location>
        <begin position="98"/>
        <end position="118"/>
    </location>
</feature>
<dbReference type="Proteomes" id="UP000655225">
    <property type="component" value="Unassembled WGS sequence"/>
</dbReference>
<dbReference type="EMBL" id="JABCRI010000014">
    <property type="protein sequence ID" value="KAF8394480.1"/>
    <property type="molecule type" value="Genomic_DNA"/>
</dbReference>
<keyword evidence="1" id="KW-0472">Membrane</keyword>
<organism evidence="2 3">
    <name type="scientific">Tetracentron sinense</name>
    <name type="common">Spur-leaf</name>
    <dbReference type="NCBI Taxonomy" id="13715"/>
    <lineage>
        <taxon>Eukaryota</taxon>
        <taxon>Viridiplantae</taxon>
        <taxon>Streptophyta</taxon>
        <taxon>Embryophyta</taxon>
        <taxon>Tracheophyta</taxon>
        <taxon>Spermatophyta</taxon>
        <taxon>Magnoliopsida</taxon>
        <taxon>Trochodendrales</taxon>
        <taxon>Trochodendraceae</taxon>
        <taxon>Tetracentron</taxon>
    </lineage>
</organism>
<proteinExistence type="predicted"/>
<dbReference type="AlphaFoldDB" id="A0A834YVJ2"/>
<comment type="caution">
    <text evidence="2">The sequence shown here is derived from an EMBL/GenBank/DDBJ whole genome shotgun (WGS) entry which is preliminary data.</text>
</comment>
<accession>A0A834YVJ2</accession>
<evidence type="ECO:0000313" key="2">
    <source>
        <dbReference type="EMBL" id="KAF8394480.1"/>
    </source>
</evidence>
<evidence type="ECO:0000256" key="1">
    <source>
        <dbReference type="SAM" id="Phobius"/>
    </source>
</evidence>
<keyword evidence="1" id="KW-0812">Transmembrane</keyword>
<sequence>MATDEKVEDGKGVMWDDQSVPLVGQEKGRQQLQSNNGRLWMVLLSTFVAVSGSFEFGSCYLVSGSILTIGAITTHEWANCRFHWPEMGRYRGKYSNEIIQLKNLACPSLVFFFSFLFLRKQAMRMSSIVCIIGWLAVD</sequence>
<protein>
    <submittedName>
        <fullName evidence="2">Uncharacterized protein</fullName>
    </submittedName>
</protein>
<keyword evidence="1" id="KW-1133">Transmembrane helix</keyword>
<name>A0A834YVJ2_TETSI</name>
<gene>
    <name evidence="2" type="ORF">HHK36_020688</name>
</gene>
<evidence type="ECO:0000313" key="3">
    <source>
        <dbReference type="Proteomes" id="UP000655225"/>
    </source>
</evidence>
<dbReference type="OrthoDB" id="1935812at2759"/>
<keyword evidence="3" id="KW-1185">Reference proteome</keyword>
<reference evidence="2 3" key="1">
    <citation type="submission" date="2020-04" db="EMBL/GenBank/DDBJ databases">
        <title>Plant Genome Project.</title>
        <authorList>
            <person name="Zhang R.-G."/>
        </authorList>
    </citation>
    <scope>NUCLEOTIDE SEQUENCE [LARGE SCALE GENOMIC DNA]</scope>
    <source>
        <strain evidence="2">YNK0</strain>
        <tissue evidence="2">Leaf</tissue>
    </source>
</reference>